<dbReference type="GO" id="GO:0005886">
    <property type="term" value="C:plasma membrane"/>
    <property type="evidence" value="ECO:0007669"/>
    <property type="project" value="UniProtKB-ARBA"/>
</dbReference>
<accession>A0A4R8W7S9</accession>
<evidence type="ECO:0000256" key="2">
    <source>
        <dbReference type="ARBA" id="ARBA00022692"/>
    </source>
</evidence>
<dbReference type="AlphaFoldDB" id="A0A4R8W7S9"/>
<name>A0A4R8W7S9_9MICO</name>
<evidence type="ECO:0000256" key="4">
    <source>
        <dbReference type="ARBA" id="ARBA00023136"/>
    </source>
</evidence>
<reference evidence="6 7" key="1">
    <citation type="submission" date="2019-03" db="EMBL/GenBank/DDBJ databases">
        <title>Genomics of glacier-inhabiting Cryobacterium strains.</title>
        <authorList>
            <person name="Liu Q."/>
            <person name="Xin Y.-H."/>
        </authorList>
    </citation>
    <scope>NUCLEOTIDE SEQUENCE [LARGE SCALE GENOMIC DNA]</scope>
    <source>
        <strain evidence="6 7">RHLT2-21</strain>
    </source>
</reference>
<keyword evidence="4 5" id="KW-0472">Membrane</keyword>
<dbReference type="CDD" id="cd16914">
    <property type="entry name" value="EcfT"/>
    <property type="match status" value="1"/>
</dbReference>
<proteinExistence type="predicted"/>
<feature type="transmembrane region" description="Helical" evidence="5">
    <location>
        <begin position="87"/>
        <end position="105"/>
    </location>
</feature>
<evidence type="ECO:0000256" key="5">
    <source>
        <dbReference type="SAM" id="Phobius"/>
    </source>
</evidence>
<comment type="subcellular location">
    <subcellularLocation>
        <location evidence="1">Membrane</location>
        <topology evidence="1">Multi-pass membrane protein</topology>
    </subcellularLocation>
</comment>
<dbReference type="EMBL" id="SOFM01000035">
    <property type="protein sequence ID" value="TFC02490.1"/>
    <property type="molecule type" value="Genomic_DNA"/>
</dbReference>
<evidence type="ECO:0000313" key="6">
    <source>
        <dbReference type="EMBL" id="TFC02490.1"/>
    </source>
</evidence>
<evidence type="ECO:0000313" key="7">
    <source>
        <dbReference type="Proteomes" id="UP000297643"/>
    </source>
</evidence>
<organism evidence="6 7">
    <name type="scientific">Cryobacterium mannosilyticum</name>
    <dbReference type="NCBI Taxonomy" id="1259190"/>
    <lineage>
        <taxon>Bacteria</taxon>
        <taxon>Bacillati</taxon>
        <taxon>Actinomycetota</taxon>
        <taxon>Actinomycetes</taxon>
        <taxon>Micrococcales</taxon>
        <taxon>Microbacteriaceae</taxon>
        <taxon>Cryobacterium</taxon>
    </lineage>
</organism>
<feature type="transmembrane region" description="Helical" evidence="5">
    <location>
        <begin position="43"/>
        <end position="75"/>
    </location>
</feature>
<protein>
    <submittedName>
        <fullName evidence="6">Energy-coupling factor transporter transmembrane protein EcfT</fullName>
    </submittedName>
</protein>
<sequence>MPPSIPTGSCSREGAGQVEPAVVIGLYHPGSSIIHRTPTLLKLLLLSVGVTVVGLLGQPWQLLVALGAVFVLYVVADIPPRPAWQQIGPILWILIIAVPLQALFAGWTTAGMMAGRLVVAVALAALFTLTTTVTAVLVGFQALLHPFRRWIDADRVGLLVALTLRCIPLVAEIVAEVLEARRARGTQGSLLALAVPVVVRSLYAADAIGEALVARGLDD</sequence>
<dbReference type="InterPro" id="IPR003339">
    <property type="entry name" value="ABC/ECF_trnsptr_transmembrane"/>
</dbReference>
<evidence type="ECO:0000256" key="3">
    <source>
        <dbReference type="ARBA" id="ARBA00022989"/>
    </source>
</evidence>
<keyword evidence="3 5" id="KW-1133">Transmembrane helix</keyword>
<keyword evidence="2 5" id="KW-0812">Transmembrane</keyword>
<comment type="caution">
    <text evidence="6">The sequence shown here is derived from an EMBL/GenBank/DDBJ whole genome shotgun (WGS) entry which is preliminary data.</text>
</comment>
<dbReference type="Proteomes" id="UP000297643">
    <property type="component" value="Unassembled WGS sequence"/>
</dbReference>
<evidence type="ECO:0000256" key="1">
    <source>
        <dbReference type="ARBA" id="ARBA00004141"/>
    </source>
</evidence>
<keyword evidence="7" id="KW-1185">Reference proteome</keyword>
<dbReference type="Pfam" id="PF02361">
    <property type="entry name" value="CbiQ"/>
    <property type="match status" value="1"/>
</dbReference>
<gene>
    <name evidence="6" type="ORF">E3O32_11495</name>
</gene>
<feature type="transmembrane region" description="Helical" evidence="5">
    <location>
        <begin position="117"/>
        <end position="144"/>
    </location>
</feature>